<dbReference type="AlphaFoldDB" id="A0A1C4H5P3"/>
<evidence type="ECO:0000313" key="2">
    <source>
        <dbReference type="Proteomes" id="UP000242610"/>
    </source>
</evidence>
<proteinExistence type="predicted"/>
<gene>
    <name evidence="1" type="ORF">GA0061077_1138</name>
</gene>
<sequence>MLLAVLIMTLAACTIRPVKLEPQPKPQPKNEKVIYPATFVRRFCISEEEKTPEAVAQSSKDERPGYFTDVYATPKGDWDMQTTIYNCHTNQQVITFKASDGLNLNLKTLGD</sequence>
<protein>
    <submittedName>
        <fullName evidence="1">Uncharacterized protein</fullName>
    </submittedName>
</protein>
<dbReference type="OrthoDB" id="3243350at2"/>
<dbReference type="RefSeq" id="WP_091847984.1">
    <property type="nucleotide sequence ID" value="NZ_FMBL01000003.1"/>
</dbReference>
<dbReference type="Proteomes" id="UP000242610">
    <property type="component" value="Unassembled WGS sequence"/>
</dbReference>
<dbReference type="EMBL" id="FMBL01000003">
    <property type="protein sequence ID" value="SCC80304.1"/>
    <property type="molecule type" value="Genomic_DNA"/>
</dbReference>
<accession>A0A1C4H5P3</accession>
<evidence type="ECO:0000313" key="1">
    <source>
        <dbReference type="EMBL" id="SCC80304.1"/>
    </source>
</evidence>
<keyword evidence="2" id="KW-1185">Reference proteome</keyword>
<reference evidence="2" key="1">
    <citation type="submission" date="2016-08" db="EMBL/GenBank/DDBJ databases">
        <authorList>
            <person name="Varghese N."/>
            <person name="Submissions Spin"/>
        </authorList>
    </citation>
    <scope>NUCLEOTIDE SEQUENCE [LARGE SCALE GENOMIC DNA]</scope>
    <source>
        <strain evidence="2">R-52791</strain>
    </source>
</reference>
<organism evidence="1 2">
    <name type="scientific">Bifidobacterium commune</name>
    <dbReference type="NCBI Taxonomy" id="1505727"/>
    <lineage>
        <taxon>Bacteria</taxon>
        <taxon>Bacillati</taxon>
        <taxon>Actinomycetota</taxon>
        <taxon>Actinomycetes</taxon>
        <taxon>Bifidobacteriales</taxon>
        <taxon>Bifidobacteriaceae</taxon>
        <taxon>Bifidobacterium</taxon>
    </lineage>
</organism>
<name>A0A1C4H5P3_9BIFI</name>